<dbReference type="InterPro" id="IPR046450">
    <property type="entry name" value="PA_dom_sf"/>
</dbReference>
<evidence type="ECO:0000313" key="16">
    <source>
        <dbReference type="Proteomes" id="UP001183585"/>
    </source>
</evidence>
<dbReference type="InterPro" id="IPR036852">
    <property type="entry name" value="Peptidase_S8/S53_dom_sf"/>
</dbReference>
<dbReference type="InterPro" id="IPR000209">
    <property type="entry name" value="Peptidase_S8/S53_dom"/>
</dbReference>
<feature type="domain" description="C5a peptidase/Subtilisin-like protease SBT2-like Fn3-like" evidence="14">
    <location>
        <begin position="634"/>
        <end position="728"/>
    </location>
</feature>
<dbReference type="PANTHER" id="PTHR43806">
    <property type="entry name" value="PEPTIDASE S8"/>
    <property type="match status" value="1"/>
</dbReference>
<dbReference type="PROSITE" id="PS00138">
    <property type="entry name" value="SUBTILASE_SER"/>
    <property type="match status" value="1"/>
</dbReference>
<protein>
    <submittedName>
        <fullName evidence="15">Subtilisin family serine protease</fullName>
    </submittedName>
</protein>
<dbReference type="Pfam" id="PF06280">
    <property type="entry name" value="fn3_5"/>
    <property type="match status" value="1"/>
</dbReference>
<dbReference type="InterPro" id="IPR023827">
    <property type="entry name" value="Peptidase_S8_Asp-AS"/>
</dbReference>
<dbReference type="InterPro" id="IPR022398">
    <property type="entry name" value="Peptidase_S8_His-AS"/>
</dbReference>
<dbReference type="SUPFAM" id="SSF52743">
    <property type="entry name" value="Subtilisin-like"/>
    <property type="match status" value="1"/>
</dbReference>
<feature type="chain" id="PRO_5045371291" evidence="10">
    <location>
        <begin position="23"/>
        <end position="903"/>
    </location>
</feature>
<evidence type="ECO:0000256" key="3">
    <source>
        <dbReference type="ARBA" id="ARBA00022525"/>
    </source>
</evidence>
<dbReference type="InterPro" id="IPR015500">
    <property type="entry name" value="Peptidase_S8_subtilisin-rel"/>
</dbReference>
<comment type="caution">
    <text evidence="15">The sequence shown here is derived from an EMBL/GenBank/DDBJ whole genome shotgun (WGS) entry which is preliminary data.</text>
</comment>
<dbReference type="PROSITE" id="PS00136">
    <property type="entry name" value="SUBTILASE_ASP"/>
    <property type="match status" value="1"/>
</dbReference>
<dbReference type="PANTHER" id="PTHR43806:SF66">
    <property type="entry name" value="SERIN ENDOPEPTIDASE"/>
    <property type="match status" value="1"/>
</dbReference>
<evidence type="ECO:0000256" key="5">
    <source>
        <dbReference type="ARBA" id="ARBA00022729"/>
    </source>
</evidence>
<keyword evidence="5 10" id="KW-0732">Signal</keyword>
<keyword evidence="6 8" id="KW-0378">Hydrolase</keyword>
<dbReference type="InterPro" id="IPR023828">
    <property type="entry name" value="Peptidase_S8_Ser-AS"/>
</dbReference>
<reference evidence="15 16" key="1">
    <citation type="submission" date="2023-07" db="EMBL/GenBank/DDBJ databases">
        <title>Sequencing the genomes of 1000 actinobacteria strains.</title>
        <authorList>
            <person name="Klenk H.-P."/>
        </authorList>
    </citation>
    <scope>NUCLEOTIDE SEQUENCE [LARGE SCALE GENOMIC DNA]</scope>
    <source>
        <strain evidence="15 16">DSM 45554</strain>
    </source>
</reference>
<feature type="signal peptide" evidence="10">
    <location>
        <begin position="1"/>
        <end position="22"/>
    </location>
</feature>
<dbReference type="InterPro" id="IPR010435">
    <property type="entry name" value="C5a/SBT2-like_Fn3"/>
</dbReference>
<feature type="domain" description="PA" evidence="12">
    <location>
        <begin position="405"/>
        <end position="475"/>
    </location>
</feature>
<dbReference type="GO" id="GO:0008233">
    <property type="term" value="F:peptidase activity"/>
    <property type="evidence" value="ECO:0007669"/>
    <property type="project" value="UniProtKB-KW"/>
</dbReference>
<dbReference type="InterPro" id="IPR003137">
    <property type="entry name" value="PA_domain"/>
</dbReference>
<dbReference type="Gene3D" id="2.60.40.1710">
    <property type="entry name" value="Subtilisin-like superfamily"/>
    <property type="match status" value="1"/>
</dbReference>
<feature type="active site" description="Charge relay system" evidence="8">
    <location>
        <position position="182"/>
    </location>
</feature>
<feature type="domain" description="Inhibitor I9" evidence="13">
    <location>
        <begin position="95"/>
        <end position="140"/>
    </location>
</feature>
<keyword evidence="16" id="KW-1185">Reference proteome</keyword>
<keyword evidence="7 8" id="KW-0720">Serine protease</keyword>
<accession>A0ABU2CLE5</accession>
<dbReference type="Gene3D" id="3.50.30.30">
    <property type="match status" value="1"/>
</dbReference>
<feature type="domain" description="Peptidase S8/S53" evidence="11">
    <location>
        <begin position="173"/>
        <end position="591"/>
    </location>
</feature>
<dbReference type="CDD" id="cd07489">
    <property type="entry name" value="Peptidases_S8_5"/>
    <property type="match status" value="1"/>
</dbReference>
<dbReference type="Pfam" id="PF02225">
    <property type="entry name" value="PA"/>
    <property type="match status" value="1"/>
</dbReference>
<dbReference type="GO" id="GO:0006508">
    <property type="term" value="P:proteolysis"/>
    <property type="evidence" value="ECO:0007669"/>
    <property type="project" value="UniProtKB-KW"/>
</dbReference>
<evidence type="ECO:0000313" key="15">
    <source>
        <dbReference type="EMBL" id="MDR7382165.1"/>
    </source>
</evidence>
<keyword evidence="3" id="KW-0964">Secreted</keyword>
<dbReference type="Proteomes" id="UP001183585">
    <property type="component" value="Unassembled WGS sequence"/>
</dbReference>
<evidence type="ECO:0000256" key="4">
    <source>
        <dbReference type="ARBA" id="ARBA00022670"/>
    </source>
</evidence>
<organism evidence="15 16">
    <name type="scientific">Promicromonospora iranensis</name>
    <dbReference type="NCBI Taxonomy" id="1105144"/>
    <lineage>
        <taxon>Bacteria</taxon>
        <taxon>Bacillati</taxon>
        <taxon>Actinomycetota</taxon>
        <taxon>Actinomycetes</taxon>
        <taxon>Micrococcales</taxon>
        <taxon>Promicromonosporaceae</taxon>
        <taxon>Promicromonospora</taxon>
    </lineage>
</organism>
<dbReference type="Pfam" id="PF05922">
    <property type="entry name" value="Inhibitor_I9"/>
    <property type="match status" value="1"/>
</dbReference>
<evidence type="ECO:0000256" key="9">
    <source>
        <dbReference type="RuleBase" id="RU003355"/>
    </source>
</evidence>
<dbReference type="Pfam" id="PF00082">
    <property type="entry name" value="Peptidase_S8"/>
    <property type="match status" value="1"/>
</dbReference>
<evidence type="ECO:0000259" key="13">
    <source>
        <dbReference type="Pfam" id="PF05922"/>
    </source>
</evidence>
<dbReference type="InterPro" id="IPR050131">
    <property type="entry name" value="Peptidase_S8_subtilisin-like"/>
</dbReference>
<dbReference type="PROSITE" id="PS00137">
    <property type="entry name" value="SUBTILASE_HIS"/>
    <property type="match status" value="1"/>
</dbReference>
<evidence type="ECO:0000256" key="10">
    <source>
        <dbReference type="SAM" id="SignalP"/>
    </source>
</evidence>
<evidence type="ECO:0000256" key="2">
    <source>
        <dbReference type="ARBA" id="ARBA00022512"/>
    </source>
</evidence>
<dbReference type="EMBL" id="JAVDYE010000001">
    <property type="protein sequence ID" value="MDR7382165.1"/>
    <property type="molecule type" value="Genomic_DNA"/>
</dbReference>
<dbReference type="InterPro" id="IPR034187">
    <property type="entry name" value="Peptidases_S8_5"/>
</dbReference>
<evidence type="ECO:0000259" key="11">
    <source>
        <dbReference type="Pfam" id="PF00082"/>
    </source>
</evidence>
<evidence type="ECO:0000259" key="14">
    <source>
        <dbReference type="Pfam" id="PF06280"/>
    </source>
</evidence>
<evidence type="ECO:0000256" key="8">
    <source>
        <dbReference type="PROSITE-ProRule" id="PRU01240"/>
    </source>
</evidence>
<gene>
    <name evidence="15" type="ORF">J2S48_001680</name>
</gene>
<evidence type="ECO:0000256" key="7">
    <source>
        <dbReference type="ARBA" id="ARBA00022825"/>
    </source>
</evidence>
<dbReference type="PROSITE" id="PS51892">
    <property type="entry name" value="SUBTILASE"/>
    <property type="match status" value="1"/>
</dbReference>
<keyword evidence="4 8" id="KW-0645">Protease</keyword>
<dbReference type="PRINTS" id="PR00723">
    <property type="entry name" value="SUBTILISIN"/>
</dbReference>
<comment type="similarity">
    <text evidence="1 8 9">Belongs to the peptidase S8 family.</text>
</comment>
<dbReference type="Gene3D" id="3.40.50.200">
    <property type="entry name" value="Peptidase S8/S53 domain"/>
    <property type="match status" value="1"/>
</dbReference>
<feature type="active site" description="Charge relay system" evidence="8">
    <location>
        <position position="547"/>
    </location>
</feature>
<evidence type="ECO:0000259" key="12">
    <source>
        <dbReference type="Pfam" id="PF02225"/>
    </source>
</evidence>
<feature type="active site" description="Charge relay system" evidence="8">
    <location>
        <position position="237"/>
    </location>
</feature>
<sequence>MNRSRYLGALAALALTAGGVTAQGSAAQGAAADEISAIDPVAPVHEIPSSVDTTLVNETKGSWFVELESEPASAGTDATSLRTERQDFRAAAKDAGVDYSVRRTFHTLFNGYSITMDSTQLGRLQRTEGVKAIYPMTQVEIPETLPAGNEPDLATALGMTGADIAQHELGLTGEGVKVAVMDSGIDVDHPDLGGPGFPNDRVIAGYDLVGDDYNAGSSDPDRRVPRPDAVPDDCQGHGTHVAGIVGADAEGRDDGITGVAPGVSLGAYRVFGCEGSTDADIMIAAMERALADDMDVLNMSIGSAWSWPSYPTATASDRLVDRGMVVVASIGNSGASGLYSAGAPGLGEKVIGVASFDNTHVTARSVVASPSGTAVPYLGLGNVADPPTEGTTDPLVDAGIVCPSVGIPLEAEVAGRTALIERGSCSFEEKYATVVEAGATAVVIYNSSPGLFSGGGVLDRDVPGIGIPQAEGKALAAELAAGTEVTLTWTADEVSTPSPTGGLISSFSSYGLSPDLALKPDIGAPGGNINSTLPLEQGGHGVSSGTSMASPHVAGAVALLLESNPRLRASQVRDVLQNSADPATWSGAPGAGYLDNAHRQGAGMLDVPGVVQAGATVRPAKLALGESNTRTGATTKRVTVRNTTRETVTYTVSHAPALATFGDTFAPSFADTYADVSFSRESVTLRPGRSATVGVTVTAPEAADADQLVYGGYVVVTADDGTAYSVPYAGYAGDYQAIDPITPVMSGGEVVADLPSVASITACAEFINLDCIDPQADYELAPDGATYTLGTVNGLPDIPYTLIHFQHQVEKLQVTVLDAETDRPVDRRGAFAVDVTGVERNETAGGFTAYGWDGSYTTLRGDTKRVPDGDYVLSLKALKANGEPWNSDHWETWTSPTITIDRP</sequence>
<dbReference type="InterPro" id="IPR010259">
    <property type="entry name" value="S8pro/Inhibitor_I9"/>
</dbReference>
<name>A0ABU2CLE5_9MICO</name>
<evidence type="ECO:0000256" key="6">
    <source>
        <dbReference type="ARBA" id="ARBA00022801"/>
    </source>
</evidence>
<dbReference type="SUPFAM" id="SSF52025">
    <property type="entry name" value="PA domain"/>
    <property type="match status" value="1"/>
</dbReference>
<evidence type="ECO:0000256" key="1">
    <source>
        <dbReference type="ARBA" id="ARBA00011073"/>
    </source>
</evidence>
<dbReference type="RefSeq" id="WP_274996534.1">
    <property type="nucleotide sequence ID" value="NZ_JAJQQP010000012.1"/>
</dbReference>
<keyword evidence="2" id="KW-0134">Cell wall</keyword>
<proteinExistence type="inferred from homology"/>